<dbReference type="InterPro" id="IPR002110">
    <property type="entry name" value="Ankyrin_rpt"/>
</dbReference>
<feature type="domain" description="EF-hand" evidence="5">
    <location>
        <begin position="826"/>
        <end position="861"/>
    </location>
</feature>
<dbReference type="Pfam" id="PF13637">
    <property type="entry name" value="Ank_4"/>
    <property type="match status" value="1"/>
</dbReference>
<dbReference type="SMART" id="SM00248">
    <property type="entry name" value="ANK"/>
    <property type="match status" value="10"/>
</dbReference>
<evidence type="ECO:0000256" key="1">
    <source>
        <dbReference type="ARBA" id="ARBA00022737"/>
    </source>
</evidence>
<keyword evidence="7" id="KW-1185">Reference proteome</keyword>
<dbReference type="AlphaFoldDB" id="A0A1R2CGS2"/>
<dbReference type="Pfam" id="PF00023">
    <property type="entry name" value="Ank"/>
    <property type="match status" value="1"/>
</dbReference>
<dbReference type="CDD" id="cd00051">
    <property type="entry name" value="EFh"/>
    <property type="match status" value="1"/>
</dbReference>
<proteinExistence type="predicted"/>
<dbReference type="InterPro" id="IPR036770">
    <property type="entry name" value="Ankyrin_rpt-contain_sf"/>
</dbReference>
<protein>
    <recommendedName>
        <fullName evidence="5">EF-hand domain-containing protein</fullName>
    </recommendedName>
</protein>
<comment type="caution">
    <text evidence="6">The sequence shown here is derived from an EMBL/GenBank/DDBJ whole genome shotgun (WGS) entry which is preliminary data.</text>
</comment>
<dbReference type="Proteomes" id="UP000187209">
    <property type="component" value="Unassembled WGS sequence"/>
</dbReference>
<dbReference type="SUPFAM" id="SSF48403">
    <property type="entry name" value="Ankyrin repeat"/>
    <property type="match status" value="2"/>
</dbReference>
<dbReference type="GO" id="GO:0005509">
    <property type="term" value="F:calcium ion binding"/>
    <property type="evidence" value="ECO:0007669"/>
    <property type="project" value="InterPro"/>
</dbReference>
<feature type="repeat" description="ANK" evidence="4">
    <location>
        <begin position="545"/>
        <end position="577"/>
    </location>
</feature>
<dbReference type="PROSITE" id="PS50297">
    <property type="entry name" value="ANK_REP_REGION"/>
    <property type="match status" value="3"/>
</dbReference>
<feature type="repeat" description="ANK" evidence="4">
    <location>
        <begin position="303"/>
        <end position="335"/>
    </location>
</feature>
<dbReference type="SMART" id="SM00054">
    <property type="entry name" value="EFh"/>
    <property type="match status" value="2"/>
</dbReference>
<dbReference type="PROSITE" id="PS50222">
    <property type="entry name" value="EF_HAND_2"/>
    <property type="match status" value="2"/>
</dbReference>
<keyword evidence="3 4" id="KW-0040">ANK repeat</keyword>
<dbReference type="Gene3D" id="1.25.40.20">
    <property type="entry name" value="Ankyrin repeat-containing domain"/>
    <property type="match status" value="4"/>
</dbReference>
<evidence type="ECO:0000259" key="5">
    <source>
        <dbReference type="PROSITE" id="PS50222"/>
    </source>
</evidence>
<dbReference type="InterPro" id="IPR011992">
    <property type="entry name" value="EF-hand-dom_pair"/>
</dbReference>
<dbReference type="PANTHER" id="PTHR24126">
    <property type="entry name" value="ANKYRIN REPEAT, PH AND SEC7 DOMAIN CONTAINING PROTEIN SECG-RELATED"/>
    <property type="match status" value="1"/>
</dbReference>
<dbReference type="InterPro" id="IPR002048">
    <property type="entry name" value="EF_hand_dom"/>
</dbReference>
<keyword evidence="2" id="KW-0106">Calcium</keyword>
<dbReference type="Pfam" id="PF12796">
    <property type="entry name" value="Ank_2"/>
    <property type="match status" value="3"/>
</dbReference>
<evidence type="ECO:0000256" key="2">
    <source>
        <dbReference type="ARBA" id="ARBA00022837"/>
    </source>
</evidence>
<feature type="repeat" description="ANK" evidence="4">
    <location>
        <begin position="184"/>
        <end position="215"/>
    </location>
</feature>
<evidence type="ECO:0000313" key="7">
    <source>
        <dbReference type="Proteomes" id="UP000187209"/>
    </source>
</evidence>
<dbReference type="InterPro" id="IPR018247">
    <property type="entry name" value="EF_Hand_1_Ca_BS"/>
</dbReference>
<evidence type="ECO:0000256" key="4">
    <source>
        <dbReference type="PROSITE-ProRule" id="PRU00023"/>
    </source>
</evidence>
<evidence type="ECO:0000313" key="6">
    <source>
        <dbReference type="EMBL" id="OMJ88207.1"/>
    </source>
</evidence>
<evidence type="ECO:0000256" key="3">
    <source>
        <dbReference type="ARBA" id="ARBA00023043"/>
    </source>
</evidence>
<dbReference type="PROSITE" id="PS50088">
    <property type="entry name" value="ANK_REPEAT"/>
    <property type="match status" value="5"/>
</dbReference>
<feature type="repeat" description="ANK" evidence="4">
    <location>
        <begin position="578"/>
        <end position="610"/>
    </location>
</feature>
<dbReference type="OrthoDB" id="296285at2759"/>
<dbReference type="PROSITE" id="PS00018">
    <property type="entry name" value="EF_HAND_1"/>
    <property type="match status" value="2"/>
</dbReference>
<dbReference type="SUPFAM" id="SSF47473">
    <property type="entry name" value="EF-hand"/>
    <property type="match status" value="1"/>
</dbReference>
<reference evidence="6 7" key="1">
    <citation type="submission" date="2016-11" db="EMBL/GenBank/DDBJ databases">
        <title>The macronuclear genome of Stentor coeruleus: a giant cell with tiny introns.</title>
        <authorList>
            <person name="Slabodnick M."/>
            <person name="Ruby J.G."/>
            <person name="Reiff S.B."/>
            <person name="Swart E.C."/>
            <person name="Gosai S."/>
            <person name="Prabakaran S."/>
            <person name="Witkowska E."/>
            <person name="Larue G.E."/>
            <person name="Fisher S."/>
            <person name="Freeman R.M."/>
            <person name="Gunawardena J."/>
            <person name="Chu W."/>
            <person name="Stover N.A."/>
            <person name="Gregory B.D."/>
            <person name="Nowacki M."/>
            <person name="Derisi J."/>
            <person name="Roy S.W."/>
            <person name="Marshall W.F."/>
            <person name="Sood P."/>
        </authorList>
    </citation>
    <scope>NUCLEOTIDE SEQUENCE [LARGE SCALE GENOMIC DNA]</scope>
    <source>
        <strain evidence="6">WM001</strain>
    </source>
</reference>
<sequence>MSKNPIEVNQNNNTLHQSSVSVKVLSTIKRRATKIKERVKDNLSKSRFHELSDMIKPKPSQELTQNLRRLMDRDLKKNTKSSLIDLFETKVKERINASNKILTKLRNDNISIGQNIIFAVLGMDLRTIEAHIDACGNDFKRAVIVNTRDQYMRTCLHYACSLGQLGSIEMMMMVGADSRLKDIYGRTPLHYAAIQDKKEVPELIKLLFDKSCKINEGVSENTDYRTVARLLKYKKLKRMAKAPKPQVYSVKNIPKTVCYLDYSLADKEIQKHIDRMNAADSKEQSRKVEPATFEDLLNNRDELGRTPLHLAALCDKIALIRILLDFGANPDIKDINSSRPLELTSSRLASSVLLSRMKNPKKVNIEKNLVITTETDISGLITKDLLLMDEKRLNSFLTEESQENYLHISVKSKNIDAVQILLQRNFRPSQSNKYMWNAIHMAIKANSLKIVALLVRGIEDVDKEKGFKFQKPWLHDSWMGLDATTAEKYSVLHLAILHGDTEMLSWIIDTLKKRDQSIQSKLAPEHFLRIQYTKLSDHLEISAKKMNTPLLLAVKSENINATSLLINTGCNLYSRNEKLQNALHIASIQGNKKLVELLIRADSDFNRLRIEKDMKDRTPKDFDITGRLSTSYYHIWDYSRLGNINRLKIVLITKEFNINEQTPKKRQCSLHVAIEFKQLECIRTLVLMGADLHIRNANGQTPLEMALSNEEYQFESNVIKLLRGEGISPGIINLRPELRLMHKEKKRKKLRCKDINDSFIIPKFSGKHSKEKIERETQEYWFQIRNKIIEKGVTISEIFDMMDSNKDRALTFVEFHGLAIWLGVDLKLDEIQKLAMIADKNQNGLIEYEELVNRLQDLLYKEKMRRMTLQLLSNQVPNSIMHA</sequence>
<organism evidence="6 7">
    <name type="scientific">Stentor coeruleus</name>
    <dbReference type="NCBI Taxonomy" id="5963"/>
    <lineage>
        <taxon>Eukaryota</taxon>
        <taxon>Sar</taxon>
        <taxon>Alveolata</taxon>
        <taxon>Ciliophora</taxon>
        <taxon>Postciliodesmatophora</taxon>
        <taxon>Heterotrichea</taxon>
        <taxon>Heterotrichida</taxon>
        <taxon>Stentoridae</taxon>
        <taxon>Stentor</taxon>
    </lineage>
</organism>
<dbReference type="PRINTS" id="PR01415">
    <property type="entry name" value="ANKYRIN"/>
</dbReference>
<dbReference type="Gene3D" id="1.10.238.10">
    <property type="entry name" value="EF-hand"/>
    <property type="match status" value="1"/>
</dbReference>
<dbReference type="EMBL" id="MPUH01000157">
    <property type="protein sequence ID" value="OMJ88207.1"/>
    <property type="molecule type" value="Genomic_DNA"/>
</dbReference>
<dbReference type="Pfam" id="PF13499">
    <property type="entry name" value="EF-hand_7"/>
    <property type="match status" value="1"/>
</dbReference>
<feature type="domain" description="EF-hand" evidence="5">
    <location>
        <begin position="790"/>
        <end position="825"/>
    </location>
</feature>
<keyword evidence="1" id="KW-0677">Repeat</keyword>
<accession>A0A1R2CGS2</accession>
<gene>
    <name evidence="6" type="ORF">SteCoe_9944</name>
</gene>
<name>A0A1R2CGS2_9CILI</name>
<dbReference type="PANTHER" id="PTHR24126:SF14">
    <property type="entry name" value="ANK_REP_REGION DOMAIN-CONTAINING PROTEIN"/>
    <property type="match status" value="1"/>
</dbReference>
<feature type="repeat" description="ANK" evidence="4">
    <location>
        <begin position="665"/>
        <end position="697"/>
    </location>
</feature>